<evidence type="ECO:0000256" key="1">
    <source>
        <dbReference type="PROSITE-ProRule" id="PRU00339"/>
    </source>
</evidence>
<keyword evidence="3" id="KW-0472">Membrane</keyword>
<evidence type="ECO:0000256" key="2">
    <source>
        <dbReference type="SAM" id="Coils"/>
    </source>
</evidence>
<dbReference type="Gene3D" id="3.20.20.450">
    <property type="entry name" value="EAL domain"/>
    <property type="match status" value="1"/>
</dbReference>
<dbReference type="SUPFAM" id="SSF141868">
    <property type="entry name" value="EAL domain-like"/>
    <property type="match status" value="1"/>
</dbReference>
<dbReference type="Pfam" id="PF14938">
    <property type="entry name" value="SNAP"/>
    <property type="match status" value="1"/>
</dbReference>
<dbReference type="InterPro" id="IPR019734">
    <property type="entry name" value="TPR_rpt"/>
</dbReference>
<evidence type="ECO:0000256" key="3">
    <source>
        <dbReference type="SAM" id="Phobius"/>
    </source>
</evidence>
<dbReference type="InterPro" id="IPR001633">
    <property type="entry name" value="EAL_dom"/>
</dbReference>
<accession>A0ABN1ANN7</accession>
<dbReference type="NCBIfam" id="TIGR00254">
    <property type="entry name" value="GGDEF"/>
    <property type="match status" value="1"/>
</dbReference>
<gene>
    <name evidence="6" type="ORF">GCM10009096_23600</name>
</gene>
<dbReference type="PROSITE" id="PS50887">
    <property type="entry name" value="GGDEF"/>
    <property type="match status" value="1"/>
</dbReference>
<comment type="caution">
    <text evidence="6">The sequence shown here is derived from an EMBL/GenBank/DDBJ whole genome shotgun (WGS) entry which is preliminary data.</text>
</comment>
<evidence type="ECO:0008006" key="8">
    <source>
        <dbReference type="Google" id="ProtNLM"/>
    </source>
</evidence>
<evidence type="ECO:0000313" key="6">
    <source>
        <dbReference type="EMBL" id="GAA0480785.1"/>
    </source>
</evidence>
<dbReference type="InterPro" id="IPR043128">
    <property type="entry name" value="Rev_trsase/Diguanyl_cyclase"/>
</dbReference>
<dbReference type="EMBL" id="BAAAEM010000003">
    <property type="protein sequence ID" value="GAA0480785.1"/>
    <property type="molecule type" value="Genomic_DNA"/>
</dbReference>
<evidence type="ECO:0000313" key="7">
    <source>
        <dbReference type="Proteomes" id="UP001500713"/>
    </source>
</evidence>
<dbReference type="InterPro" id="IPR029787">
    <property type="entry name" value="Nucleotide_cyclase"/>
</dbReference>
<dbReference type="SUPFAM" id="SSF55073">
    <property type="entry name" value="Nucleotide cyclase"/>
    <property type="match status" value="1"/>
</dbReference>
<dbReference type="Gene3D" id="3.30.70.270">
    <property type="match status" value="1"/>
</dbReference>
<dbReference type="SMART" id="SM00052">
    <property type="entry name" value="EAL"/>
    <property type="match status" value="1"/>
</dbReference>
<keyword evidence="3" id="KW-1133">Transmembrane helix</keyword>
<dbReference type="CDD" id="cd01948">
    <property type="entry name" value="EAL"/>
    <property type="match status" value="1"/>
</dbReference>
<dbReference type="PROSITE" id="PS50883">
    <property type="entry name" value="EAL"/>
    <property type="match status" value="1"/>
</dbReference>
<organism evidence="6 7">
    <name type="scientific">Parasphingorhabdus litoris</name>
    <dbReference type="NCBI Taxonomy" id="394733"/>
    <lineage>
        <taxon>Bacteria</taxon>
        <taxon>Pseudomonadati</taxon>
        <taxon>Pseudomonadota</taxon>
        <taxon>Alphaproteobacteria</taxon>
        <taxon>Sphingomonadales</taxon>
        <taxon>Sphingomonadaceae</taxon>
        <taxon>Parasphingorhabdus</taxon>
    </lineage>
</organism>
<dbReference type="InterPro" id="IPR011990">
    <property type="entry name" value="TPR-like_helical_dom_sf"/>
</dbReference>
<dbReference type="PANTHER" id="PTHR44757:SF2">
    <property type="entry name" value="BIOFILM ARCHITECTURE MAINTENANCE PROTEIN MBAA"/>
    <property type="match status" value="1"/>
</dbReference>
<dbReference type="SMART" id="SM00267">
    <property type="entry name" value="GGDEF"/>
    <property type="match status" value="1"/>
</dbReference>
<dbReference type="PANTHER" id="PTHR44757">
    <property type="entry name" value="DIGUANYLATE CYCLASE DGCP"/>
    <property type="match status" value="1"/>
</dbReference>
<keyword evidence="3" id="KW-0812">Transmembrane</keyword>
<dbReference type="Proteomes" id="UP001500713">
    <property type="component" value="Unassembled WGS sequence"/>
</dbReference>
<dbReference type="Pfam" id="PF00990">
    <property type="entry name" value="GGDEF"/>
    <property type="match status" value="1"/>
</dbReference>
<dbReference type="SMART" id="SM00028">
    <property type="entry name" value="TPR"/>
    <property type="match status" value="4"/>
</dbReference>
<keyword evidence="2" id="KW-0175">Coiled coil</keyword>
<proteinExistence type="predicted"/>
<keyword evidence="1" id="KW-0802">TPR repeat</keyword>
<dbReference type="CDD" id="cd01949">
    <property type="entry name" value="GGDEF"/>
    <property type="match status" value="1"/>
</dbReference>
<feature type="domain" description="EAL" evidence="4">
    <location>
        <begin position="626"/>
        <end position="877"/>
    </location>
</feature>
<dbReference type="PROSITE" id="PS50005">
    <property type="entry name" value="TPR"/>
    <property type="match status" value="1"/>
</dbReference>
<dbReference type="Gene3D" id="1.25.40.10">
    <property type="entry name" value="Tetratricopeptide repeat domain"/>
    <property type="match status" value="2"/>
</dbReference>
<dbReference type="InterPro" id="IPR052155">
    <property type="entry name" value="Biofilm_reg_signaling"/>
</dbReference>
<sequence length="893" mass="97787">MGDERRNHIYPPIVGLLVRGLIVERTIITALLFSAALNISAAHAQSEPVDSAFETQITETKSTMMSDPGTALKSARKAAIIANTMPKTEAALAVATSQWLEGEALTRLNKPKAAMPVISDALKTVKRVAPNSKLNADLLKSSAAIAIQTGKVEQALPMLHEAYRMYGDLDQNRSQAIILHNIGSIYYEARDYPRVLDYYDQAKSVYSDDPALNLSSHNNRGNALRDMGKFGEAEMEYAEALKVAKEMESPLLQTRILTNLAFAQYSQGDLGKAEKTTLAGLEIAQAGAADWEPFLWGTRAQIALAGNRLPEAERFVSKAFEGVDLKSSTMSYRDYHSTAYQVFNALGRYDQALKHLSAFKRLDDNGRELAASTNSALLAAQFDNANRELEISKLEAKQAQRDLMLAKSQTILRYTSLVLVVAFAVIGALFFAVVSIRRRRKAVSAANAQLSHAARHDLLTGLANRRYFRDLLSDALANTHNNGDRCAVMLIDLDRFKAVNDTLGHNIGDKLLCHIAEHLKEAAGDKFHAVRLGGDEFAFVIPNAESDSEIEELGQRVIDDICGTHVVEGTSVNVGATIGYAIAPHDSDDVQTLTRFADLALYHGKESGRGQCVRYKKFMQVEADERHILENDLRDALHNGDLSVAYQSIVDANSEEIIGYEALLRWNHRTRGEISPAVFIPIAEEARLIGNIGNWVLRTACAQAKSWPDHVRLSVNVSALQVEGGGLANSIIGALASSGLSPDRLELEVTESVFLDNHEKTDATLENLRSLGINLVLDDFGTGYSSLGYLRRASFSTIKIDRSFVKSATRGSSESMAIIRAIVSMAQELGMKTTAEGIENIREMDVMRDLGCTQLQGYLFSRPTQSVSDQASNSSDSLAVISFSNTELKRKVG</sequence>
<dbReference type="InterPro" id="IPR035919">
    <property type="entry name" value="EAL_sf"/>
</dbReference>
<name>A0ABN1ANN7_9SPHN</name>
<feature type="repeat" description="TPR" evidence="1">
    <location>
        <begin position="176"/>
        <end position="209"/>
    </location>
</feature>
<protein>
    <recommendedName>
        <fullName evidence="8">EAL domain-containing protein</fullName>
    </recommendedName>
</protein>
<reference evidence="6 7" key="1">
    <citation type="journal article" date="2019" name="Int. J. Syst. Evol. Microbiol.">
        <title>The Global Catalogue of Microorganisms (GCM) 10K type strain sequencing project: providing services to taxonomists for standard genome sequencing and annotation.</title>
        <authorList>
            <consortium name="The Broad Institute Genomics Platform"/>
            <consortium name="The Broad Institute Genome Sequencing Center for Infectious Disease"/>
            <person name="Wu L."/>
            <person name="Ma J."/>
        </authorList>
    </citation>
    <scope>NUCLEOTIDE SEQUENCE [LARGE SCALE GENOMIC DNA]</scope>
    <source>
        <strain evidence="6 7">JCM 14162</strain>
    </source>
</reference>
<feature type="domain" description="GGDEF" evidence="5">
    <location>
        <begin position="484"/>
        <end position="617"/>
    </location>
</feature>
<feature type="transmembrane region" description="Helical" evidence="3">
    <location>
        <begin position="411"/>
        <end position="434"/>
    </location>
</feature>
<dbReference type="SUPFAM" id="SSF48452">
    <property type="entry name" value="TPR-like"/>
    <property type="match status" value="2"/>
</dbReference>
<evidence type="ECO:0000259" key="5">
    <source>
        <dbReference type="PROSITE" id="PS50887"/>
    </source>
</evidence>
<keyword evidence="7" id="KW-1185">Reference proteome</keyword>
<dbReference type="Pfam" id="PF00563">
    <property type="entry name" value="EAL"/>
    <property type="match status" value="1"/>
</dbReference>
<dbReference type="InterPro" id="IPR000160">
    <property type="entry name" value="GGDEF_dom"/>
</dbReference>
<evidence type="ECO:0000259" key="4">
    <source>
        <dbReference type="PROSITE" id="PS50883"/>
    </source>
</evidence>
<feature type="coiled-coil region" evidence="2">
    <location>
        <begin position="382"/>
        <end position="409"/>
    </location>
</feature>